<keyword evidence="5" id="KW-0378">Hydrolase</keyword>
<dbReference type="InterPro" id="IPR002472">
    <property type="entry name" value="Palm_thioest"/>
</dbReference>
<organism evidence="9">
    <name type="scientific">Arcella intermedia</name>
    <dbReference type="NCBI Taxonomy" id="1963864"/>
    <lineage>
        <taxon>Eukaryota</taxon>
        <taxon>Amoebozoa</taxon>
        <taxon>Tubulinea</taxon>
        <taxon>Elardia</taxon>
        <taxon>Arcellinida</taxon>
        <taxon>Sphaerothecina</taxon>
        <taxon>Arcellidae</taxon>
        <taxon>Arcella</taxon>
    </lineage>
</organism>
<dbReference type="EMBL" id="GIBP01005980">
    <property type="protein sequence ID" value="NDV34949.1"/>
    <property type="molecule type" value="Transcribed_RNA"/>
</dbReference>
<evidence type="ECO:0000256" key="5">
    <source>
        <dbReference type="ARBA" id="ARBA00022801"/>
    </source>
</evidence>
<dbReference type="EC" id="3.1.2.22" evidence="2"/>
<dbReference type="AlphaFoldDB" id="A0A6B2LD37"/>
<evidence type="ECO:0000256" key="2">
    <source>
        <dbReference type="ARBA" id="ARBA00012423"/>
    </source>
</evidence>
<evidence type="ECO:0000256" key="6">
    <source>
        <dbReference type="ARBA" id="ARBA00023157"/>
    </source>
</evidence>
<keyword evidence="6" id="KW-1015">Disulfide bond</keyword>
<evidence type="ECO:0000313" key="9">
    <source>
        <dbReference type="EMBL" id="NDV34949.1"/>
    </source>
</evidence>
<accession>A0A6B2LD37</accession>
<evidence type="ECO:0000256" key="7">
    <source>
        <dbReference type="ARBA" id="ARBA00023180"/>
    </source>
</evidence>
<comment type="similarity">
    <text evidence="1">Belongs to the palmitoyl-protein thioesterase family.</text>
</comment>
<evidence type="ECO:0000256" key="4">
    <source>
        <dbReference type="ARBA" id="ARBA00022729"/>
    </source>
</evidence>
<dbReference type="Gene3D" id="3.40.50.1820">
    <property type="entry name" value="alpha/beta hydrolase"/>
    <property type="match status" value="1"/>
</dbReference>
<dbReference type="GO" id="GO:0005764">
    <property type="term" value="C:lysosome"/>
    <property type="evidence" value="ECO:0007669"/>
    <property type="project" value="TreeGrafter"/>
</dbReference>
<dbReference type="PRINTS" id="PR00414">
    <property type="entry name" value="PPTHIESTRASE"/>
</dbReference>
<dbReference type="FunFam" id="3.40.50.1820:FF:000107">
    <property type="entry name" value="Palmitoyl-protein thioesterase 1"/>
    <property type="match status" value="1"/>
</dbReference>
<sequence length="271" mass="30131">MWHGMGDTCCYSFSMGAVKNAIEQAVPGIYVYSIMIGENMVMDEAYGFIGNVNDQVASVCETLKSDPQLAGGFNAVGFSQGSQFLRAYVERCNDPPVLNLITMGGQHQGVADIPGCTSINETVCSLVESALAFGAYNPIAQDVVVQAQYYHDPMDPQAYLQYNQFLPDINNDVSLNALYKENLLKLKNLVLIQFEDDTVVVPKESSWFGFYADDSESVLVPMNQTRLYLEDRIGLRTLDATGRLKFDATPGEHMQFKLSWFNEHVILPYLA</sequence>
<dbReference type="InterPro" id="IPR029058">
    <property type="entry name" value="AB_hydrolase_fold"/>
</dbReference>
<evidence type="ECO:0000256" key="8">
    <source>
        <dbReference type="ARBA" id="ARBA00031934"/>
    </source>
</evidence>
<dbReference type="Pfam" id="PF02089">
    <property type="entry name" value="Palm_thioest"/>
    <property type="match status" value="1"/>
</dbReference>
<dbReference type="GO" id="GO:0008474">
    <property type="term" value="F:palmitoyl-(protein) hydrolase activity"/>
    <property type="evidence" value="ECO:0007669"/>
    <property type="project" value="UniProtKB-EC"/>
</dbReference>
<protein>
    <recommendedName>
        <fullName evidence="3">Palmitoyl-protein thioesterase 1</fullName>
        <ecNumber evidence="2">3.1.2.22</ecNumber>
    </recommendedName>
    <alternativeName>
        <fullName evidence="8">Palmitoyl-protein hydrolase 1</fullName>
    </alternativeName>
</protein>
<evidence type="ECO:0000256" key="3">
    <source>
        <dbReference type="ARBA" id="ARBA00014212"/>
    </source>
</evidence>
<keyword evidence="7" id="KW-0325">Glycoprotein</keyword>
<proteinExistence type="inferred from homology"/>
<dbReference type="PANTHER" id="PTHR11247">
    <property type="entry name" value="PALMITOYL-PROTEIN THIOESTERASE/DOLICHYLDIPHOSPHATASE 1"/>
    <property type="match status" value="1"/>
</dbReference>
<name>A0A6B2LD37_9EUKA</name>
<keyword evidence="4" id="KW-0732">Signal</keyword>
<reference evidence="9" key="1">
    <citation type="journal article" date="2020" name="J. Eukaryot. Microbiol.">
        <title>De novo Sequencing, Assembly and Annotation of the Transcriptome for the Free-Living Testate Amoeba Arcella intermedia.</title>
        <authorList>
            <person name="Ribeiro G.M."/>
            <person name="Porfirio-Sousa A.L."/>
            <person name="Maurer-Alcala X.X."/>
            <person name="Katz L.A."/>
            <person name="Lahr D.J.G."/>
        </authorList>
    </citation>
    <scope>NUCLEOTIDE SEQUENCE</scope>
</reference>
<dbReference type="PANTHER" id="PTHR11247:SF8">
    <property type="entry name" value="PALMITOYL-PROTEIN THIOESTERASE 1"/>
    <property type="match status" value="1"/>
</dbReference>
<evidence type="ECO:0000256" key="1">
    <source>
        <dbReference type="ARBA" id="ARBA00010758"/>
    </source>
</evidence>
<dbReference type="SUPFAM" id="SSF53474">
    <property type="entry name" value="alpha/beta-Hydrolases"/>
    <property type="match status" value="1"/>
</dbReference>